<protein>
    <submittedName>
        <fullName evidence="1">Uncharacterized protein</fullName>
    </submittedName>
</protein>
<comment type="caution">
    <text evidence="1">The sequence shown here is derived from an EMBL/GenBank/DDBJ whole genome shotgun (WGS) entry which is preliminary data.</text>
</comment>
<organism evidence="1 2">
    <name type="scientific">Reticulomyxa filosa</name>
    <dbReference type="NCBI Taxonomy" id="46433"/>
    <lineage>
        <taxon>Eukaryota</taxon>
        <taxon>Sar</taxon>
        <taxon>Rhizaria</taxon>
        <taxon>Retaria</taxon>
        <taxon>Foraminifera</taxon>
        <taxon>Monothalamids</taxon>
        <taxon>Reticulomyxidae</taxon>
        <taxon>Reticulomyxa</taxon>
    </lineage>
</organism>
<sequence>SDSITKQKRPFRIYAFVTQTDQPVISFSHDQQKHHLQKIGDHIFVGEFQVEQNSSILFQYNNVWNNVNDNCKIYLLRSLREKVPIAFETTVFNHLIDNITDWPSLEFALEAKNDLSSVIEKVLPEFFCNMLEGIKRELEKSTITLIPILKYVWLRNLPERSGKLLSSWHLFAIFQWLFQNKSDQNSNIAYEMLKNDLKEDRFRHSSKLQLIFFLPCINYLSSFIEDNPLASSFPNKFRDSDTSDGKYDDLDKKLISILDTDFALRKAGNDATTHLQRRN</sequence>
<feature type="non-terminal residue" evidence="1">
    <location>
        <position position="279"/>
    </location>
</feature>
<accession>X6MDD8</accession>
<reference evidence="1 2" key="1">
    <citation type="journal article" date="2013" name="Curr. Biol.">
        <title>The Genome of the Foraminiferan Reticulomyxa filosa.</title>
        <authorList>
            <person name="Glockner G."/>
            <person name="Hulsmann N."/>
            <person name="Schleicher M."/>
            <person name="Noegel A.A."/>
            <person name="Eichinger L."/>
            <person name="Gallinger C."/>
            <person name="Pawlowski J."/>
            <person name="Sierra R."/>
            <person name="Euteneuer U."/>
            <person name="Pillet L."/>
            <person name="Moustafa A."/>
            <person name="Platzer M."/>
            <person name="Groth M."/>
            <person name="Szafranski K."/>
            <person name="Schliwa M."/>
        </authorList>
    </citation>
    <scope>NUCLEOTIDE SEQUENCE [LARGE SCALE GENOMIC DNA]</scope>
</reference>
<keyword evidence="2" id="KW-1185">Reference proteome</keyword>
<dbReference type="EMBL" id="ASPP01022821">
    <property type="protein sequence ID" value="ETO11065.1"/>
    <property type="molecule type" value="Genomic_DNA"/>
</dbReference>
<evidence type="ECO:0000313" key="2">
    <source>
        <dbReference type="Proteomes" id="UP000023152"/>
    </source>
</evidence>
<dbReference type="Proteomes" id="UP000023152">
    <property type="component" value="Unassembled WGS sequence"/>
</dbReference>
<gene>
    <name evidence="1" type="ORF">RFI_26311</name>
</gene>
<feature type="non-terminal residue" evidence="1">
    <location>
        <position position="1"/>
    </location>
</feature>
<evidence type="ECO:0000313" key="1">
    <source>
        <dbReference type="EMBL" id="ETO11065.1"/>
    </source>
</evidence>
<proteinExistence type="predicted"/>
<dbReference type="AlphaFoldDB" id="X6MDD8"/>
<name>X6MDD8_RETFI</name>